<organism evidence="4 5">
    <name type="scientific">Aliikangiella coralliicola</name>
    <dbReference type="NCBI Taxonomy" id="2592383"/>
    <lineage>
        <taxon>Bacteria</taxon>
        <taxon>Pseudomonadati</taxon>
        <taxon>Pseudomonadota</taxon>
        <taxon>Gammaproteobacteria</taxon>
        <taxon>Oceanospirillales</taxon>
        <taxon>Pleioneaceae</taxon>
        <taxon>Aliikangiella</taxon>
    </lineage>
</organism>
<gene>
    <name evidence="4" type="ORF">FLL46_13710</name>
</gene>
<dbReference type="PROSITE" id="PS50887">
    <property type="entry name" value="GGDEF"/>
    <property type="match status" value="1"/>
</dbReference>
<comment type="caution">
    <text evidence="4">The sequence shown here is derived from an EMBL/GenBank/DDBJ whole genome shotgun (WGS) entry which is preliminary data.</text>
</comment>
<dbReference type="InterPro" id="IPR000014">
    <property type="entry name" value="PAS"/>
</dbReference>
<evidence type="ECO:0000259" key="2">
    <source>
        <dbReference type="PROSITE" id="PS50112"/>
    </source>
</evidence>
<accession>A0A545UBN2</accession>
<proteinExistence type="predicted"/>
<dbReference type="Pfam" id="PF00990">
    <property type="entry name" value="GGDEF"/>
    <property type="match status" value="1"/>
</dbReference>
<dbReference type="NCBIfam" id="TIGR00229">
    <property type="entry name" value="sensory_box"/>
    <property type="match status" value="1"/>
</dbReference>
<reference evidence="4 5" key="1">
    <citation type="submission" date="2019-07" db="EMBL/GenBank/DDBJ databases">
        <title>Draft genome for Aliikangiella sp. M105.</title>
        <authorList>
            <person name="Wang G."/>
        </authorList>
    </citation>
    <scope>NUCLEOTIDE SEQUENCE [LARGE SCALE GENOMIC DNA]</scope>
    <source>
        <strain evidence="4 5">M105</strain>
    </source>
</reference>
<dbReference type="Proteomes" id="UP000315439">
    <property type="component" value="Unassembled WGS sequence"/>
</dbReference>
<dbReference type="InterPro" id="IPR029787">
    <property type="entry name" value="Nucleotide_cyclase"/>
</dbReference>
<dbReference type="RefSeq" id="WP_142894298.1">
    <property type="nucleotide sequence ID" value="NZ_ML660165.1"/>
</dbReference>
<feature type="domain" description="PAS" evidence="2">
    <location>
        <begin position="43"/>
        <end position="113"/>
    </location>
</feature>
<dbReference type="FunFam" id="3.30.70.270:FF:000001">
    <property type="entry name" value="Diguanylate cyclase domain protein"/>
    <property type="match status" value="1"/>
</dbReference>
<dbReference type="Gene3D" id="3.30.70.270">
    <property type="match status" value="1"/>
</dbReference>
<dbReference type="InterPro" id="IPR000160">
    <property type="entry name" value="GGDEF_dom"/>
</dbReference>
<evidence type="ECO:0000313" key="4">
    <source>
        <dbReference type="EMBL" id="TQV86868.1"/>
    </source>
</evidence>
<sequence>MSIIEVTVVEGILRETVVQLRGGAMTDHQDDLKRKLIRNSDEGYKTLLSVLDAIPEMAFILSKDGEYLDVFGSHDSLVAGGSKDIVGKNVHQIMPEEKADFIVETIHKALLEKRNVAVEYELDVPKGNCVFEAGVAPLDKPDYDGEAVIWFARDITSRKEEEDKLRHLAFNDPLTGLPNRRLLEQRLDEENARCNRHHQVSAVLFIDLDDFKLVNDEFGHRVGDEVLVAVSKRLEIAIRRDDFACRLAGDEFVILLSMVGSGLAQAKENAQATAENLLSILDEPIKTEQGVKTVSASIGISFLPCNHSQSEIIISQADKAMYMSKLSGKGKISFYEKN</sequence>
<dbReference type="NCBIfam" id="TIGR00254">
    <property type="entry name" value="GGDEF"/>
    <property type="match status" value="1"/>
</dbReference>
<name>A0A545UBN2_9GAMM</name>
<dbReference type="Gene3D" id="3.30.450.20">
    <property type="entry name" value="PAS domain"/>
    <property type="match status" value="1"/>
</dbReference>
<dbReference type="InterPro" id="IPR035965">
    <property type="entry name" value="PAS-like_dom_sf"/>
</dbReference>
<keyword evidence="5" id="KW-1185">Reference proteome</keyword>
<dbReference type="EMBL" id="VIKS01000009">
    <property type="protein sequence ID" value="TQV86868.1"/>
    <property type="molecule type" value="Genomic_DNA"/>
</dbReference>
<dbReference type="PROSITE" id="PS50112">
    <property type="entry name" value="PAS"/>
    <property type="match status" value="1"/>
</dbReference>
<dbReference type="Pfam" id="PF08448">
    <property type="entry name" value="PAS_4"/>
    <property type="match status" value="1"/>
</dbReference>
<evidence type="ECO:0000256" key="1">
    <source>
        <dbReference type="ARBA" id="ARBA00001946"/>
    </source>
</evidence>
<dbReference type="PANTHER" id="PTHR44757">
    <property type="entry name" value="DIGUANYLATE CYCLASE DGCP"/>
    <property type="match status" value="1"/>
</dbReference>
<dbReference type="SUPFAM" id="SSF55073">
    <property type="entry name" value="Nucleotide cyclase"/>
    <property type="match status" value="1"/>
</dbReference>
<dbReference type="OrthoDB" id="9812260at2"/>
<dbReference type="GO" id="GO:0003824">
    <property type="term" value="F:catalytic activity"/>
    <property type="evidence" value="ECO:0007669"/>
    <property type="project" value="UniProtKB-ARBA"/>
</dbReference>
<dbReference type="InterPro" id="IPR052155">
    <property type="entry name" value="Biofilm_reg_signaling"/>
</dbReference>
<evidence type="ECO:0000259" key="3">
    <source>
        <dbReference type="PROSITE" id="PS50887"/>
    </source>
</evidence>
<protein>
    <submittedName>
        <fullName evidence="4">GGDEF domain-containing protein</fullName>
    </submittedName>
</protein>
<dbReference type="SMART" id="SM00267">
    <property type="entry name" value="GGDEF"/>
    <property type="match status" value="1"/>
</dbReference>
<dbReference type="SUPFAM" id="SSF55785">
    <property type="entry name" value="PYP-like sensor domain (PAS domain)"/>
    <property type="match status" value="1"/>
</dbReference>
<dbReference type="CDD" id="cd01949">
    <property type="entry name" value="GGDEF"/>
    <property type="match status" value="1"/>
</dbReference>
<dbReference type="AlphaFoldDB" id="A0A545UBN2"/>
<feature type="domain" description="GGDEF" evidence="3">
    <location>
        <begin position="199"/>
        <end position="337"/>
    </location>
</feature>
<dbReference type="PANTHER" id="PTHR44757:SF2">
    <property type="entry name" value="BIOFILM ARCHITECTURE MAINTENANCE PROTEIN MBAA"/>
    <property type="match status" value="1"/>
</dbReference>
<dbReference type="InterPro" id="IPR043128">
    <property type="entry name" value="Rev_trsase/Diguanyl_cyclase"/>
</dbReference>
<dbReference type="InterPro" id="IPR013656">
    <property type="entry name" value="PAS_4"/>
</dbReference>
<evidence type="ECO:0000313" key="5">
    <source>
        <dbReference type="Proteomes" id="UP000315439"/>
    </source>
</evidence>
<comment type="cofactor">
    <cofactor evidence="1">
        <name>Mg(2+)</name>
        <dbReference type="ChEBI" id="CHEBI:18420"/>
    </cofactor>
</comment>
<dbReference type="CDD" id="cd00130">
    <property type="entry name" value="PAS"/>
    <property type="match status" value="1"/>
</dbReference>